<protein>
    <submittedName>
        <fullName evidence="3">Polyadenylate-binding protein-interacting protein 11</fullName>
    </submittedName>
</protein>
<dbReference type="Proteomes" id="UP000288805">
    <property type="component" value="Unassembled WGS sequence"/>
</dbReference>
<sequence length="59" mass="6467">MQVGNYSLLFLKQIIFLHVQAESAIVALNCSGLVLGTQPIRVSPSKTPVRPRVPRATLH</sequence>
<evidence type="ECO:0000313" key="3">
    <source>
        <dbReference type="EMBL" id="RVW92672.1"/>
    </source>
</evidence>
<dbReference type="AlphaFoldDB" id="A0A438I7K1"/>
<proteinExistence type="predicted"/>
<gene>
    <name evidence="3" type="primary">CID11_2</name>
    <name evidence="2" type="synonym">CID11_0</name>
    <name evidence="3" type="ORF">CK203_041587</name>
    <name evidence="2" type="ORF">CK203_107284</name>
</gene>
<name>A0A438I7K1_VITVI</name>
<evidence type="ECO:0000256" key="1">
    <source>
        <dbReference type="SAM" id="SignalP"/>
    </source>
</evidence>
<keyword evidence="1" id="KW-0732">Signal</keyword>
<accession>A0A438I7K1</accession>
<evidence type="ECO:0000313" key="2">
    <source>
        <dbReference type="EMBL" id="RVW36245.1"/>
    </source>
</evidence>
<feature type="signal peptide" evidence="1">
    <location>
        <begin position="1"/>
        <end position="21"/>
    </location>
</feature>
<evidence type="ECO:0000313" key="4">
    <source>
        <dbReference type="Proteomes" id="UP000288805"/>
    </source>
</evidence>
<dbReference type="EMBL" id="QGNW01000135">
    <property type="protein sequence ID" value="RVW92672.1"/>
    <property type="molecule type" value="Genomic_DNA"/>
</dbReference>
<dbReference type="EMBL" id="QGNW01001578">
    <property type="protein sequence ID" value="RVW36245.1"/>
    <property type="molecule type" value="Genomic_DNA"/>
</dbReference>
<comment type="caution">
    <text evidence="3">The sequence shown here is derived from an EMBL/GenBank/DDBJ whole genome shotgun (WGS) entry which is preliminary data.</text>
</comment>
<organism evidence="3 4">
    <name type="scientific">Vitis vinifera</name>
    <name type="common">Grape</name>
    <dbReference type="NCBI Taxonomy" id="29760"/>
    <lineage>
        <taxon>Eukaryota</taxon>
        <taxon>Viridiplantae</taxon>
        <taxon>Streptophyta</taxon>
        <taxon>Embryophyta</taxon>
        <taxon>Tracheophyta</taxon>
        <taxon>Spermatophyta</taxon>
        <taxon>Magnoliopsida</taxon>
        <taxon>eudicotyledons</taxon>
        <taxon>Gunneridae</taxon>
        <taxon>Pentapetalae</taxon>
        <taxon>rosids</taxon>
        <taxon>Vitales</taxon>
        <taxon>Vitaceae</taxon>
        <taxon>Viteae</taxon>
        <taxon>Vitis</taxon>
    </lineage>
</organism>
<feature type="chain" id="PRO_5033424090" evidence="1">
    <location>
        <begin position="22"/>
        <end position="59"/>
    </location>
</feature>
<reference evidence="3 4" key="1">
    <citation type="journal article" date="2018" name="PLoS Genet.">
        <title>Population sequencing reveals clonal diversity and ancestral inbreeding in the grapevine cultivar Chardonnay.</title>
        <authorList>
            <person name="Roach M.J."/>
            <person name="Johnson D.L."/>
            <person name="Bohlmann J."/>
            <person name="van Vuuren H.J."/>
            <person name="Jones S.J."/>
            <person name="Pretorius I.S."/>
            <person name="Schmidt S.A."/>
            <person name="Borneman A.R."/>
        </authorList>
    </citation>
    <scope>NUCLEOTIDE SEQUENCE [LARGE SCALE GENOMIC DNA]</scope>
    <source>
        <strain evidence="4">cv. Chardonnay</strain>
        <strain evidence="3">I10V1</strain>
        <tissue evidence="3">Leaf</tissue>
    </source>
</reference>